<evidence type="ECO:0000313" key="2">
    <source>
        <dbReference type="Proteomes" id="UP001341245"/>
    </source>
</evidence>
<reference evidence="1 2" key="1">
    <citation type="submission" date="2023-11" db="EMBL/GenBank/DDBJ databases">
        <title>Draft genome sequence and annotation of the polyextremotolerant black yeast-like fungus Aureobasidium pullulans NRRL 62042.</title>
        <authorList>
            <person name="Dielentheis-Frenken M.R.E."/>
            <person name="Wibberg D."/>
            <person name="Blank L.M."/>
            <person name="Tiso T."/>
        </authorList>
    </citation>
    <scope>NUCLEOTIDE SEQUENCE [LARGE SCALE GENOMIC DNA]</scope>
    <source>
        <strain evidence="1 2">NRRL 62042</strain>
    </source>
</reference>
<name>A0ABR0TC03_AURPU</name>
<protein>
    <submittedName>
        <fullName evidence="1">Uncharacterized protein</fullName>
    </submittedName>
</protein>
<dbReference type="EMBL" id="JASGXD010000013">
    <property type="protein sequence ID" value="KAK6001934.1"/>
    <property type="molecule type" value="Genomic_DNA"/>
</dbReference>
<accession>A0ABR0TC03</accession>
<gene>
    <name evidence="1" type="ORF">QM012_002424</name>
</gene>
<comment type="caution">
    <text evidence="1">The sequence shown here is derived from an EMBL/GenBank/DDBJ whole genome shotgun (WGS) entry which is preliminary data.</text>
</comment>
<organism evidence="1 2">
    <name type="scientific">Aureobasidium pullulans</name>
    <name type="common">Black yeast</name>
    <name type="synonym">Pullularia pullulans</name>
    <dbReference type="NCBI Taxonomy" id="5580"/>
    <lineage>
        <taxon>Eukaryota</taxon>
        <taxon>Fungi</taxon>
        <taxon>Dikarya</taxon>
        <taxon>Ascomycota</taxon>
        <taxon>Pezizomycotina</taxon>
        <taxon>Dothideomycetes</taxon>
        <taxon>Dothideomycetidae</taxon>
        <taxon>Dothideales</taxon>
        <taxon>Saccotheciaceae</taxon>
        <taxon>Aureobasidium</taxon>
    </lineage>
</organism>
<keyword evidence="2" id="KW-1185">Reference proteome</keyword>
<dbReference type="Proteomes" id="UP001341245">
    <property type="component" value="Unassembled WGS sequence"/>
</dbReference>
<sequence length="205" mass="22680">MTENEDMVNMVEAMVEECVDEAVKAKVKDATMTIVNKVVCNMSKTDPGFSSIKDAVRRKMSQFTIANIHLLAGKRVLETKLVFDQRIVALVKKLEDHSDTREGKFEILDSLVTAAALDAEEDTLGEGGDITTILNTAHCINDADVKFLKETVADLKKELPGEAYVDQISSELSAIAEQEKAINKLFEESGDEKMIKDEKKVNAIK</sequence>
<evidence type="ECO:0000313" key="1">
    <source>
        <dbReference type="EMBL" id="KAK6001934.1"/>
    </source>
</evidence>
<proteinExistence type="predicted"/>